<dbReference type="AlphaFoldDB" id="A0A376DGT8"/>
<keyword evidence="5 6" id="KW-0224">Dipeptidase</keyword>
<dbReference type="GO" id="GO:0016805">
    <property type="term" value="F:dipeptidase activity"/>
    <property type="evidence" value="ECO:0007669"/>
    <property type="project" value="UniProtKB-KW"/>
</dbReference>
<proteinExistence type="inferred from homology"/>
<dbReference type="PANTHER" id="PTHR12994:SF17">
    <property type="entry name" value="LD30995P"/>
    <property type="match status" value="1"/>
</dbReference>
<evidence type="ECO:0000256" key="1">
    <source>
        <dbReference type="ARBA" id="ARBA00001670"/>
    </source>
</evidence>
<comment type="similarity">
    <text evidence="2 6">Belongs to the peptidase C69 family.</text>
</comment>
<dbReference type="Proteomes" id="UP000255248">
    <property type="component" value="Unassembled WGS sequence"/>
</dbReference>
<keyword evidence="4 6" id="KW-0378">Hydrolase</keyword>
<dbReference type="EMBL" id="UFXZ01000001">
    <property type="protein sequence ID" value="STC88174.1"/>
    <property type="molecule type" value="Genomic_DNA"/>
</dbReference>
<dbReference type="Pfam" id="PF03577">
    <property type="entry name" value="Peptidase_C69"/>
    <property type="match status" value="1"/>
</dbReference>
<keyword evidence="3 6" id="KW-0645">Protease</keyword>
<feature type="coiled-coil region" evidence="7">
    <location>
        <begin position="418"/>
        <end position="445"/>
    </location>
</feature>
<dbReference type="PANTHER" id="PTHR12994">
    <property type="entry name" value="SECERNIN"/>
    <property type="match status" value="1"/>
</dbReference>
<dbReference type="InterPro" id="IPR005322">
    <property type="entry name" value="Peptidase_C69"/>
</dbReference>
<dbReference type="GO" id="GO:0006508">
    <property type="term" value="P:proteolysis"/>
    <property type="evidence" value="ECO:0007669"/>
    <property type="project" value="UniProtKB-KW"/>
</dbReference>
<dbReference type="EC" id="3.4.-.-" evidence="6"/>
<evidence type="ECO:0000256" key="3">
    <source>
        <dbReference type="ARBA" id="ARBA00022670"/>
    </source>
</evidence>
<evidence type="ECO:0000256" key="6">
    <source>
        <dbReference type="RuleBase" id="RU364089"/>
    </source>
</evidence>
<comment type="catalytic activity">
    <reaction evidence="1">
        <text>an L-aminoacyl-L-amino acid + H2O = 2 an L-alpha-amino acid</text>
        <dbReference type="Rhea" id="RHEA:48940"/>
        <dbReference type="ChEBI" id="CHEBI:15377"/>
        <dbReference type="ChEBI" id="CHEBI:59869"/>
        <dbReference type="ChEBI" id="CHEBI:77460"/>
        <dbReference type="EC" id="3.4.13.19"/>
    </reaction>
</comment>
<dbReference type="OrthoDB" id="9764088at2"/>
<gene>
    <name evidence="8" type="primary">pepD_2</name>
    <name evidence="8" type="ORF">NCTC12121_01700</name>
</gene>
<evidence type="ECO:0000256" key="2">
    <source>
        <dbReference type="ARBA" id="ARBA00007225"/>
    </source>
</evidence>
<dbReference type="STRING" id="93378.A9798_08240"/>
<name>A0A376DGT8_9GAMM</name>
<sequence>MNNFPLATRTTHSSAEAHPDSCTTILIGGAATCDGSRIIARTEDHDPLLSKVLLKHPAKKKRGEALFQANENAFSCPLPPMAQAYSVFANGKPGKTAAQMTWGAAGFNQCGVGMSATETIFANPQVLACDPYLPTIGISEDSITDVVLPYVVSAREGAARLGKLIETYGAGEGFGVAFIDRDEIWYLETGSAHQWLAARLPEACYFVTGNQGRLRAYDPDDRENYMASATLIAFAQQHGFYDAARDGRFNFERVYTRHDDPHDHYYNYPRVYALQQLYTPDAMRDLQCPDEFAVFEHPQVQLDVEAVKQGLRNSYQHLGRQPYAETPDYTWRPISLFRTQQSHILQSRNGVPPALADVEYVSYGMPSLSVYIPCYPQAIDEFPLAYRTVTDGSADDLSAQWRFRKLQTLVMQNYPRYAPRVQQRYQQLEARFEALRLEMEQEYLSVYQEDSLKARCLVQQFCTQAFAEALAVTRELTNQLFTQLAQDVNSKYLFAGA</sequence>
<organism evidence="8 9">
    <name type="scientific">Edwardsiella hoshinae</name>
    <dbReference type="NCBI Taxonomy" id="93378"/>
    <lineage>
        <taxon>Bacteria</taxon>
        <taxon>Pseudomonadati</taxon>
        <taxon>Pseudomonadota</taxon>
        <taxon>Gammaproteobacteria</taxon>
        <taxon>Enterobacterales</taxon>
        <taxon>Hafniaceae</taxon>
        <taxon>Edwardsiella</taxon>
    </lineage>
</organism>
<reference evidence="8 9" key="1">
    <citation type="submission" date="2018-06" db="EMBL/GenBank/DDBJ databases">
        <authorList>
            <consortium name="Pathogen Informatics"/>
            <person name="Doyle S."/>
        </authorList>
    </citation>
    <scope>NUCLEOTIDE SEQUENCE [LARGE SCALE GENOMIC DNA]</scope>
    <source>
        <strain evidence="8 9">NCTC12121</strain>
    </source>
</reference>
<evidence type="ECO:0000313" key="8">
    <source>
        <dbReference type="EMBL" id="STC88174.1"/>
    </source>
</evidence>
<evidence type="ECO:0000256" key="5">
    <source>
        <dbReference type="ARBA" id="ARBA00022997"/>
    </source>
</evidence>
<accession>A0A376DGT8</accession>
<dbReference type="GO" id="GO:0070004">
    <property type="term" value="F:cysteine-type exopeptidase activity"/>
    <property type="evidence" value="ECO:0007669"/>
    <property type="project" value="InterPro"/>
</dbReference>
<evidence type="ECO:0000256" key="4">
    <source>
        <dbReference type="ARBA" id="ARBA00022801"/>
    </source>
</evidence>
<evidence type="ECO:0000313" key="9">
    <source>
        <dbReference type="Proteomes" id="UP000255248"/>
    </source>
</evidence>
<protein>
    <recommendedName>
        <fullName evidence="6">Dipeptidase</fullName>
        <ecNumber evidence="6">3.4.-.-</ecNumber>
    </recommendedName>
</protein>
<dbReference type="InterPro" id="IPR047804">
    <property type="entry name" value="C69_dipept_A-like"/>
</dbReference>
<dbReference type="Gene3D" id="3.60.60.10">
    <property type="entry name" value="Penicillin V Acylase, Chain A"/>
    <property type="match status" value="1"/>
</dbReference>
<keyword evidence="7" id="KW-0175">Coiled coil</keyword>
<dbReference type="NCBIfam" id="NF033678">
    <property type="entry name" value="C69_fam_dipept"/>
    <property type="match status" value="1"/>
</dbReference>
<evidence type="ECO:0000256" key="7">
    <source>
        <dbReference type="SAM" id="Coils"/>
    </source>
</evidence>